<dbReference type="Pfam" id="PF05139">
    <property type="entry name" value="Erythro_esteras"/>
    <property type="match status" value="1"/>
</dbReference>
<dbReference type="SUPFAM" id="SSF51735">
    <property type="entry name" value="NAD(P)-binding Rossmann-fold domains"/>
    <property type="match status" value="1"/>
</dbReference>
<evidence type="ECO:0000313" key="2">
    <source>
        <dbReference type="EMBL" id="GGN77682.1"/>
    </source>
</evidence>
<dbReference type="EMBL" id="BMNE01000002">
    <property type="protein sequence ID" value="GGN77682.1"/>
    <property type="molecule type" value="Genomic_DNA"/>
</dbReference>
<gene>
    <name evidence="2" type="ORF">GCM10011610_24390</name>
</gene>
<dbReference type="InterPro" id="IPR036291">
    <property type="entry name" value="NAD(P)-bd_dom_sf"/>
</dbReference>
<proteinExistence type="predicted"/>
<organism evidence="2 3">
    <name type="scientific">Nocardia rhizosphaerihabitans</name>
    <dbReference type="NCBI Taxonomy" id="1691570"/>
    <lineage>
        <taxon>Bacteria</taxon>
        <taxon>Bacillati</taxon>
        <taxon>Actinomycetota</taxon>
        <taxon>Actinomycetes</taxon>
        <taxon>Mycobacteriales</taxon>
        <taxon>Nocardiaceae</taxon>
        <taxon>Nocardia</taxon>
    </lineage>
</organism>
<evidence type="ECO:0000313" key="3">
    <source>
        <dbReference type="Proteomes" id="UP000658127"/>
    </source>
</evidence>
<dbReference type="Gene3D" id="3.30.1870.10">
    <property type="entry name" value="EreA-like, domain 2"/>
    <property type="match status" value="1"/>
</dbReference>
<dbReference type="Gene3D" id="3.40.50.720">
    <property type="entry name" value="NAD(P)-binding Rossmann-like Domain"/>
    <property type="match status" value="1"/>
</dbReference>
<evidence type="ECO:0000256" key="1">
    <source>
        <dbReference type="SAM" id="MobiDB-lite"/>
    </source>
</evidence>
<name>A0ABQ2KCP7_9NOCA</name>
<dbReference type="InterPro" id="IPR007815">
    <property type="entry name" value="Emycin_Estase"/>
</dbReference>
<dbReference type="Proteomes" id="UP000658127">
    <property type="component" value="Unassembled WGS sequence"/>
</dbReference>
<evidence type="ECO:0008006" key="4">
    <source>
        <dbReference type="Google" id="ProtNLM"/>
    </source>
</evidence>
<dbReference type="SUPFAM" id="SSF159501">
    <property type="entry name" value="EreA/ChaN-like"/>
    <property type="match status" value="1"/>
</dbReference>
<accession>A0ABQ2KCP7</accession>
<feature type="region of interest" description="Disordered" evidence="1">
    <location>
        <begin position="193"/>
        <end position="248"/>
    </location>
</feature>
<comment type="caution">
    <text evidence="2">The sequence shown here is derived from an EMBL/GenBank/DDBJ whole genome shotgun (WGS) entry which is preliminary data.</text>
</comment>
<sequence length="248" mass="26739">MFGGAVPFARRRDRAAAGGESDDAAAVRFPGWMWRNTVVREFAYRLRRHNDGQCCAGRPLTGFYGLDLYSMHPLHEACDLLLETLGADRPRGRSWPEDPIFGDLRPSHMASARTMLDQKESGAASRKVSIVMAELTGRSAVVTGGARGIGAAVVAALAKERLSVVAGDLVESQGNALAESLGPKVIFRRPRAGTREHSRVFDTSRPDPHADDRGDGRIRRRQPAAGSLRPAGGGRRDGALPGLRGHLL</sequence>
<protein>
    <recommendedName>
        <fullName evidence="4">SDR family NAD(P)-dependent oxidoreductase</fullName>
    </recommendedName>
</protein>
<feature type="compositionally biased region" description="Basic and acidic residues" evidence="1">
    <location>
        <begin position="193"/>
        <end position="217"/>
    </location>
</feature>
<reference evidence="3" key="1">
    <citation type="journal article" date="2019" name="Int. J. Syst. Evol. Microbiol.">
        <title>The Global Catalogue of Microorganisms (GCM) 10K type strain sequencing project: providing services to taxonomists for standard genome sequencing and annotation.</title>
        <authorList>
            <consortium name="The Broad Institute Genomics Platform"/>
            <consortium name="The Broad Institute Genome Sequencing Center for Infectious Disease"/>
            <person name="Wu L."/>
            <person name="Ma J."/>
        </authorList>
    </citation>
    <scope>NUCLEOTIDE SEQUENCE [LARGE SCALE GENOMIC DNA]</scope>
    <source>
        <strain evidence="3">CGMCC 4.7329</strain>
    </source>
</reference>
<keyword evidence="3" id="KW-1185">Reference proteome</keyword>